<dbReference type="Proteomes" id="UP000288716">
    <property type="component" value="Unassembled WGS sequence"/>
</dbReference>
<name>A0A443RSY0_9ACAR</name>
<dbReference type="SUPFAM" id="SSF47370">
    <property type="entry name" value="Bromodomain"/>
    <property type="match status" value="1"/>
</dbReference>
<feature type="non-terminal residue" evidence="5">
    <location>
        <position position="1"/>
    </location>
</feature>
<evidence type="ECO:0000313" key="5">
    <source>
        <dbReference type="EMBL" id="RWS18384.1"/>
    </source>
</evidence>
<evidence type="ECO:0000256" key="3">
    <source>
        <dbReference type="PROSITE-ProRule" id="PRU00035"/>
    </source>
</evidence>
<dbReference type="Gene3D" id="1.20.920.10">
    <property type="entry name" value="Bromodomain-like"/>
    <property type="match status" value="1"/>
</dbReference>
<dbReference type="InterPro" id="IPR050935">
    <property type="entry name" value="Bromo_chromatin_reader"/>
</dbReference>
<dbReference type="PANTHER" id="PTHR22880">
    <property type="entry name" value="FALZ-RELATED BROMODOMAIN-CONTAINING PROTEINS"/>
    <property type="match status" value="1"/>
</dbReference>
<evidence type="ECO:0000256" key="1">
    <source>
        <dbReference type="ARBA" id="ARBA00022737"/>
    </source>
</evidence>
<dbReference type="EMBL" id="NCKV01040457">
    <property type="protein sequence ID" value="RWS18384.1"/>
    <property type="molecule type" value="Genomic_DNA"/>
</dbReference>
<dbReference type="InterPro" id="IPR018359">
    <property type="entry name" value="Bromodomain_CS"/>
</dbReference>
<organism evidence="5 6">
    <name type="scientific">Leptotrombidium deliense</name>
    <dbReference type="NCBI Taxonomy" id="299467"/>
    <lineage>
        <taxon>Eukaryota</taxon>
        <taxon>Metazoa</taxon>
        <taxon>Ecdysozoa</taxon>
        <taxon>Arthropoda</taxon>
        <taxon>Chelicerata</taxon>
        <taxon>Arachnida</taxon>
        <taxon>Acari</taxon>
        <taxon>Acariformes</taxon>
        <taxon>Trombidiformes</taxon>
        <taxon>Prostigmata</taxon>
        <taxon>Anystina</taxon>
        <taxon>Parasitengona</taxon>
        <taxon>Trombiculoidea</taxon>
        <taxon>Trombiculidae</taxon>
        <taxon>Leptotrombidium</taxon>
    </lineage>
</organism>
<evidence type="ECO:0000259" key="4">
    <source>
        <dbReference type="PROSITE" id="PS50014"/>
    </source>
</evidence>
<proteinExistence type="predicted"/>
<protein>
    <submittedName>
        <fullName evidence="5">Bromodomain-containing protein 3-like isoform X1</fullName>
    </submittedName>
</protein>
<keyword evidence="6" id="KW-1185">Reference proteome</keyword>
<accession>A0A443RSY0</accession>
<dbReference type="VEuPathDB" id="VectorBase:LDEU013656"/>
<evidence type="ECO:0000313" key="6">
    <source>
        <dbReference type="Proteomes" id="UP000288716"/>
    </source>
</evidence>
<evidence type="ECO:0000256" key="2">
    <source>
        <dbReference type="ARBA" id="ARBA00023117"/>
    </source>
</evidence>
<reference evidence="5 6" key="1">
    <citation type="journal article" date="2018" name="Gigascience">
        <title>Genomes of trombidid mites reveal novel predicted allergens and laterally-transferred genes associated with secondary metabolism.</title>
        <authorList>
            <person name="Dong X."/>
            <person name="Chaisiri K."/>
            <person name="Xia D."/>
            <person name="Armstrong S.D."/>
            <person name="Fang Y."/>
            <person name="Donnelly M.J."/>
            <person name="Kadowaki T."/>
            <person name="McGarry J.W."/>
            <person name="Darby A.C."/>
            <person name="Makepeace B.L."/>
        </authorList>
    </citation>
    <scope>NUCLEOTIDE SEQUENCE [LARGE SCALE GENOMIC DNA]</scope>
    <source>
        <strain evidence="5">UoL-UT</strain>
    </source>
</reference>
<dbReference type="InterPro" id="IPR001487">
    <property type="entry name" value="Bromodomain"/>
</dbReference>
<dbReference type="Pfam" id="PF00439">
    <property type="entry name" value="Bromodomain"/>
    <property type="match status" value="1"/>
</dbReference>
<feature type="domain" description="Bromo" evidence="4">
    <location>
        <begin position="7"/>
        <end position="79"/>
    </location>
</feature>
<dbReference type="GO" id="GO:0005634">
    <property type="term" value="C:nucleus"/>
    <property type="evidence" value="ECO:0007669"/>
    <property type="project" value="TreeGrafter"/>
</dbReference>
<sequence>VVLKALHKHQFAWPFHEPVNTLKLKIPDYLNVIKHPMDLGTIRKRLENNYYFCADECVKDFKTMFTNCYVYYKPGEDVVLMAQTIEKVFLNKVSEMPKEEIEIRMRPTRHTKH</sequence>
<dbReference type="PROSITE" id="PS50014">
    <property type="entry name" value="BROMODOMAIN_2"/>
    <property type="match status" value="1"/>
</dbReference>
<dbReference type="GO" id="GO:0006355">
    <property type="term" value="P:regulation of DNA-templated transcription"/>
    <property type="evidence" value="ECO:0007669"/>
    <property type="project" value="TreeGrafter"/>
</dbReference>
<gene>
    <name evidence="5" type="ORF">B4U80_06801</name>
</gene>
<dbReference type="PRINTS" id="PR00503">
    <property type="entry name" value="BROMODOMAIN"/>
</dbReference>
<dbReference type="OrthoDB" id="21449at2759"/>
<comment type="caution">
    <text evidence="5">The sequence shown here is derived from an EMBL/GenBank/DDBJ whole genome shotgun (WGS) entry which is preliminary data.</text>
</comment>
<dbReference type="GO" id="GO:0000785">
    <property type="term" value="C:chromatin"/>
    <property type="evidence" value="ECO:0007669"/>
    <property type="project" value="TreeGrafter"/>
</dbReference>
<keyword evidence="1" id="KW-0677">Repeat</keyword>
<dbReference type="InterPro" id="IPR036427">
    <property type="entry name" value="Bromodomain-like_sf"/>
</dbReference>
<dbReference type="PROSITE" id="PS00633">
    <property type="entry name" value="BROMODOMAIN_1"/>
    <property type="match status" value="1"/>
</dbReference>
<keyword evidence="2 3" id="KW-0103">Bromodomain</keyword>
<dbReference type="GO" id="GO:0006338">
    <property type="term" value="P:chromatin remodeling"/>
    <property type="evidence" value="ECO:0007669"/>
    <property type="project" value="TreeGrafter"/>
</dbReference>
<dbReference type="PANTHER" id="PTHR22880:SF225">
    <property type="entry name" value="BROMODOMAIN-CONTAINING PROTEIN BET-1-RELATED"/>
    <property type="match status" value="1"/>
</dbReference>
<dbReference type="FunFam" id="1.20.920.10:FF:000002">
    <property type="entry name" value="Bromodomain-containing protein 4"/>
    <property type="match status" value="1"/>
</dbReference>
<dbReference type="AlphaFoldDB" id="A0A443RSY0"/>
<dbReference type="SMART" id="SM00297">
    <property type="entry name" value="BROMO"/>
    <property type="match status" value="1"/>
</dbReference>
<dbReference type="STRING" id="299467.A0A443RSY0"/>